<evidence type="ECO:0000313" key="1">
    <source>
        <dbReference type="EMBL" id="GAA3571350.1"/>
    </source>
</evidence>
<reference evidence="2" key="1">
    <citation type="journal article" date="2019" name="Int. J. Syst. Evol. Microbiol.">
        <title>The Global Catalogue of Microorganisms (GCM) 10K type strain sequencing project: providing services to taxonomists for standard genome sequencing and annotation.</title>
        <authorList>
            <consortium name="The Broad Institute Genomics Platform"/>
            <consortium name="The Broad Institute Genome Sequencing Center for Infectious Disease"/>
            <person name="Wu L."/>
            <person name="Ma J."/>
        </authorList>
    </citation>
    <scope>NUCLEOTIDE SEQUENCE [LARGE SCALE GENOMIC DNA]</scope>
    <source>
        <strain evidence="2">JCM 16540</strain>
    </source>
</reference>
<keyword evidence="2" id="KW-1185">Reference proteome</keyword>
<comment type="caution">
    <text evidence="1">The sequence shown here is derived from an EMBL/GenBank/DDBJ whole genome shotgun (WGS) entry which is preliminary data.</text>
</comment>
<gene>
    <name evidence="1" type="ORF">GCM10022197_29800</name>
</gene>
<name>A0ABP6XTD0_9ACTN</name>
<organism evidence="1 2">
    <name type="scientific">Microlunatus spumicola</name>
    <dbReference type="NCBI Taxonomy" id="81499"/>
    <lineage>
        <taxon>Bacteria</taxon>
        <taxon>Bacillati</taxon>
        <taxon>Actinomycetota</taxon>
        <taxon>Actinomycetes</taxon>
        <taxon>Propionibacteriales</taxon>
        <taxon>Propionibacteriaceae</taxon>
        <taxon>Microlunatus</taxon>
    </lineage>
</organism>
<dbReference type="Proteomes" id="UP001500767">
    <property type="component" value="Unassembled WGS sequence"/>
</dbReference>
<accession>A0ABP6XTD0</accession>
<proteinExistence type="predicted"/>
<sequence>MSTRTAVASAYLDSEAEVGRLRLFEHVLVDESKTYPPPHVLIIRLLAAVGSDDVFIAEDSHQRIHGRRITLSQFGIAVVGRSRR</sequence>
<dbReference type="RefSeq" id="WP_204913412.1">
    <property type="nucleotide sequence ID" value="NZ_BAAAYR010000004.1"/>
</dbReference>
<dbReference type="EMBL" id="BAAAYR010000004">
    <property type="protein sequence ID" value="GAA3571350.1"/>
    <property type="molecule type" value="Genomic_DNA"/>
</dbReference>
<protein>
    <submittedName>
        <fullName evidence="1">Uncharacterized protein</fullName>
    </submittedName>
</protein>
<evidence type="ECO:0000313" key="2">
    <source>
        <dbReference type="Proteomes" id="UP001500767"/>
    </source>
</evidence>